<accession>A0A2R6PYX2</accession>
<sequence length="68" mass="7242">MTSSVPSGHPHTWIGCGSQGKAGLSPRSYRPGAFRHHASDVVSGVSAAPPPTERFQRFLHALLASLYN</sequence>
<reference evidence="2 3" key="1">
    <citation type="submission" date="2018-02" db="EMBL/GenBank/DDBJ databases">
        <title>Genome sequence of the basidiomycete white-rot fungus Phlebia centrifuga.</title>
        <authorList>
            <person name="Granchi Z."/>
            <person name="Peng M."/>
            <person name="de Vries R.P."/>
            <person name="Hilden K."/>
            <person name="Makela M.R."/>
            <person name="Grigoriev I."/>
            <person name="Riley R."/>
        </authorList>
    </citation>
    <scope>NUCLEOTIDE SEQUENCE [LARGE SCALE GENOMIC DNA]</scope>
    <source>
        <strain evidence="2 3">FBCC195</strain>
    </source>
</reference>
<dbReference type="EMBL" id="MLYV02000426">
    <property type="protein sequence ID" value="PSR99055.1"/>
    <property type="molecule type" value="Genomic_DNA"/>
</dbReference>
<protein>
    <submittedName>
        <fullName evidence="2">Uncharacterized protein</fullName>
    </submittedName>
</protein>
<dbReference type="Proteomes" id="UP000186601">
    <property type="component" value="Unassembled WGS sequence"/>
</dbReference>
<proteinExistence type="predicted"/>
<evidence type="ECO:0000256" key="1">
    <source>
        <dbReference type="SAM" id="MobiDB-lite"/>
    </source>
</evidence>
<evidence type="ECO:0000313" key="3">
    <source>
        <dbReference type="Proteomes" id="UP000186601"/>
    </source>
</evidence>
<feature type="region of interest" description="Disordered" evidence="1">
    <location>
        <begin position="1"/>
        <end position="31"/>
    </location>
</feature>
<keyword evidence="3" id="KW-1185">Reference proteome</keyword>
<organism evidence="2 3">
    <name type="scientific">Hermanssonia centrifuga</name>
    <dbReference type="NCBI Taxonomy" id="98765"/>
    <lineage>
        <taxon>Eukaryota</taxon>
        <taxon>Fungi</taxon>
        <taxon>Dikarya</taxon>
        <taxon>Basidiomycota</taxon>
        <taxon>Agaricomycotina</taxon>
        <taxon>Agaricomycetes</taxon>
        <taxon>Polyporales</taxon>
        <taxon>Meruliaceae</taxon>
        <taxon>Hermanssonia</taxon>
    </lineage>
</organism>
<name>A0A2R6PYX2_9APHY</name>
<dbReference type="AlphaFoldDB" id="A0A2R6PYX2"/>
<comment type="caution">
    <text evidence="2">The sequence shown here is derived from an EMBL/GenBank/DDBJ whole genome shotgun (WGS) entry which is preliminary data.</text>
</comment>
<evidence type="ECO:0000313" key="2">
    <source>
        <dbReference type="EMBL" id="PSR99055.1"/>
    </source>
</evidence>
<gene>
    <name evidence="2" type="ORF">PHLCEN_2v4212</name>
</gene>